<dbReference type="GeneID" id="28736554"/>
<dbReference type="InterPro" id="IPR050565">
    <property type="entry name" value="LYPA1-2/EST-like"/>
</dbReference>
<dbReference type="VEuPathDB" id="FungiDB:AB675_453"/>
<dbReference type="InterPro" id="IPR029058">
    <property type="entry name" value="AB_hydrolase_fold"/>
</dbReference>
<evidence type="ECO:0000256" key="6">
    <source>
        <dbReference type="ARBA" id="ARBA00022832"/>
    </source>
</evidence>
<comment type="function">
    <text evidence="7">Hydrolyzes fatty acids from S-acylated cysteine residues in proteins with a strong preference for palmitoylated G-alpha proteins over other acyl substrates. Mediates the deacylation of G-alpha proteins such as GPA1 in vivo, but has weak or no activity toward palmitoylated Ras proteins. Has weak lysophospholipase activity in vitro; however such activity may not exist in vivo.</text>
</comment>
<evidence type="ECO:0000256" key="7">
    <source>
        <dbReference type="ARBA" id="ARBA00029392"/>
    </source>
</evidence>
<dbReference type="OrthoDB" id="2418081at2759"/>
<dbReference type="AlphaFoldDB" id="A0A0N1HB81"/>
<dbReference type="Pfam" id="PF02230">
    <property type="entry name" value="Abhydrolase_2"/>
    <property type="match status" value="2"/>
</dbReference>
<dbReference type="SUPFAM" id="SSF53474">
    <property type="entry name" value="alpha/beta-Hydrolases"/>
    <property type="match status" value="1"/>
</dbReference>
<keyword evidence="5" id="KW-0378">Hydrolase</keyword>
<dbReference type="EMBL" id="LFJN01000001">
    <property type="protein sequence ID" value="KPI45713.1"/>
    <property type="molecule type" value="Genomic_DNA"/>
</dbReference>
<dbReference type="Gene3D" id="3.40.50.1820">
    <property type="entry name" value="alpha/beta hydrolase"/>
    <property type="match status" value="1"/>
</dbReference>
<dbReference type="RefSeq" id="XP_018005676.1">
    <property type="nucleotide sequence ID" value="XM_018144685.1"/>
</dbReference>
<organism evidence="11 12">
    <name type="scientific">Cyphellophora attinorum</name>
    <dbReference type="NCBI Taxonomy" id="1664694"/>
    <lineage>
        <taxon>Eukaryota</taxon>
        <taxon>Fungi</taxon>
        <taxon>Dikarya</taxon>
        <taxon>Ascomycota</taxon>
        <taxon>Pezizomycotina</taxon>
        <taxon>Eurotiomycetes</taxon>
        <taxon>Chaetothyriomycetidae</taxon>
        <taxon>Chaetothyriales</taxon>
        <taxon>Cyphellophoraceae</taxon>
        <taxon>Cyphellophora</taxon>
    </lineage>
</organism>
<dbReference type="EC" id="3.1.2.22" evidence="2"/>
<accession>A0A0N1HB81</accession>
<proteinExistence type="inferred from homology"/>
<dbReference type="GO" id="GO:0005737">
    <property type="term" value="C:cytoplasm"/>
    <property type="evidence" value="ECO:0007669"/>
    <property type="project" value="TreeGrafter"/>
</dbReference>
<evidence type="ECO:0000256" key="5">
    <source>
        <dbReference type="ARBA" id="ARBA00022801"/>
    </source>
</evidence>
<reference evidence="11 12" key="1">
    <citation type="submission" date="2015-06" db="EMBL/GenBank/DDBJ databases">
        <title>Draft genome of the ant-associated black yeast Phialophora attae CBS 131958.</title>
        <authorList>
            <person name="Moreno L.F."/>
            <person name="Stielow B.J."/>
            <person name="de Hoog S."/>
            <person name="Vicente V.A."/>
            <person name="Weiss V.A."/>
            <person name="de Vries M."/>
            <person name="Cruz L.M."/>
            <person name="Souza E.M."/>
        </authorList>
    </citation>
    <scope>NUCLEOTIDE SEQUENCE [LARGE SCALE GENOMIC DNA]</scope>
    <source>
        <strain evidence="11 12">CBS 131958</strain>
    </source>
</reference>
<dbReference type="InterPro" id="IPR003140">
    <property type="entry name" value="PLipase/COase/thioEstase"/>
</dbReference>
<evidence type="ECO:0000259" key="10">
    <source>
        <dbReference type="Pfam" id="PF02230"/>
    </source>
</evidence>
<evidence type="ECO:0000256" key="9">
    <source>
        <dbReference type="ARBA" id="ARBA00047337"/>
    </source>
</evidence>
<dbReference type="PANTHER" id="PTHR10655">
    <property type="entry name" value="LYSOPHOSPHOLIPASE-RELATED"/>
    <property type="match status" value="1"/>
</dbReference>
<sequence>MTDHDHPPPHVLDPQDQSAGRPASLIFLHGYGDDAEGLPQGLAQQFQFYKKLPYLRWVLPNAPFNRETMNRAWYLPKALPNPLKPRVPGEADESTLVEAAEHDDADDEQGILASCRVVDELVQAEIDRGVEPGRIVVGGFSQGCAVSLVWGLTGQQRENVCGTCCLSGYFPLASRIADLRDEANIARDDKGDGMQWFYIHGNKDVLVPTRLFTQGKEELCKWIDEQNLEEHLYDGMGHSTNNKLLRDLLGFLSRVVPP</sequence>
<evidence type="ECO:0000256" key="2">
    <source>
        <dbReference type="ARBA" id="ARBA00012423"/>
    </source>
</evidence>
<protein>
    <recommendedName>
        <fullName evidence="3">Acyl-protein thioesterase 1</fullName>
        <ecNumber evidence="2">3.1.2.22</ecNumber>
    </recommendedName>
    <alternativeName>
        <fullName evidence="8">Palmitoyl-protein hydrolase</fullName>
    </alternativeName>
</protein>
<evidence type="ECO:0000256" key="4">
    <source>
        <dbReference type="ARBA" id="ARBA00022487"/>
    </source>
</evidence>
<keyword evidence="6" id="KW-0276">Fatty acid metabolism</keyword>
<comment type="caution">
    <text evidence="11">The sequence shown here is derived from an EMBL/GenBank/DDBJ whole genome shotgun (WGS) entry which is preliminary data.</text>
</comment>
<evidence type="ECO:0000313" key="12">
    <source>
        <dbReference type="Proteomes" id="UP000038010"/>
    </source>
</evidence>
<keyword evidence="6" id="KW-0443">Lipid metabolism</keyword>
<evidence type="ECO:0000256" key="1">
    <source>
        <dbReference type="ARBA" id="ARBA00006499"/>
    </source>
</evidence>
<dbReference type="PANTHER" id="PTHR10655:SF17">
    <property type="entry name" value="LYSOPHOSPHOLIPASE-LIKE PROTEIN 1"/>
    <property type="match status" value="1"/>
</dbReference>
<dbReference type="Proteomes" id="UP000038010">
    <property type="component" value="Unassembled WGS sequence"/>
</dbReference>
<evidence type="ECO:0000313" key="11">
    <source>
        <dbReference type="EMBL" id="KPI45713.1"/>
    </source>
</evidence>
<evidence type="ECO:0000256" key="8">
    <source>
        <dbReference type="ARBA" id="ARBA00031195"/>
    </source>
</evidence>
<name>A0A0N1HB81_9EURO</name>
<feature type="domain" description="Phospholipase/carboxylesterase/thioesterase" evidence="10">
    <location>
        <begin position="100"/>
        <end position="254"/>
    </location>
</feature>
<dbReference type="GO" id="GO:0006631">
    <property type="term" value="P:fatty acid metabolic process"/>
    <property type="evidence" value="ECO:0007669"/>
    <property type="project" value="UniProtKB-KW"/>
</dbReference>
<gene>
    <name evidence="11" type="ORF">AB675_453</name>
</gene>
<keyword evidence="12" id="KW-1185">Reference proteome</keyword>
<comment type="similarity">
    <text evidence="1">Belongs to the AB hydrolase superfamily. AB hydrolase 2 family.</text>
</comment>
<dbReference type="STRING" id="1664694.A0A0N1HB81"/>
<dbReference type="GO" id="GO:0008474">
    <property type="term" value="F:palmitoyl-(protein) hydrolase activity"/>
    <property type="evidence" value="ECO:0007669"/>
    <property type="project" value="UniProtKB-EC"/>
</dbReference>
<comment type="catalytic activity">
    <reaction evidence="9">
        <text>S-hexadecanoyl-L-cysteinyl-[protein] + H2O = L-cysteinyl-[protein] + hexadecanoate + H(+)</text>
        <dbReference type="Rhea" id="RHEA:19233"/>
        <dbReference type="Rhea" id="RHEA-COMP:10131"/>
        <dbReference type="Rhea" id="RHEA-COMP:11032"/>
        <dbReference type="ChEBI" id="CHEBI:7896"/>
        <dbReference type="ChEBI" id="CHEBI:15377"/>
        <dbReference type="ChEBI" id="CHEBI:15378"/>
        <dbReference type="ChEBI" id="CHEBI:29950"/>
        <dbReference type="ChEBI" id="CHEBI:74151"/>
        <dbReference type="EC" id="3.1.2.22"/>
    </reaction>
</comment>
<keyword evidence="4" id="KW-0719">Serine esterase</keyword>
<dbReference type="GO" id="GO:0052689">
    <property type="term" value="F:carboxylic ester hydrolase activity"/>
    <property type="evidence" value="ECO:0007669"/>
    <property type="project" value="UniProtKB-KW"/>
</dbReference>
<feature type="domain" description="Phospholipase/carboxylesterase/thioesterase" evidence="10">
    <location>
        <begin position="23"/>
        <end position="71"/>
    </location>
</feature>
<evidence type="ECO:0000256" key="3">
    <source>
        <dbReference type="ARBA" id="ARBA00014923"/>
    </source>
</evidence>